<dbReference type="InterPro" id="IPR013978">
    <property type="entry name" value="MEKHLA"/>
</dbReference>
<dbReference type="NCBIfam" id="TIGR00229">
    <property type="entry name" value="sensory_box"/>
    <property type="match status" value="1"/>
</dbReference>
<dbReference type="Proteomes" id="UP000653644">
    <property type="component" value="Unassembled WGS sequence"/>
</dbReference>
<feature type="domain" description="MEKHLA" evidence="1">
    <location>
        <begin position="13"/>
        <end position="154"/>
    </location>
</feature>
<dbReference type="Pfam" id="PF08670">
    <property type="entry name" value="MEKHLA"/>
    <property type="match status" value="1"/>
</dbReference>
<gene>
    <name evidence="2" type="ORF">GCM10010345_66850</name>
</gene>
<dbReference type="EMBL" id="BMVN01000032">
    <property type="protein sequence ID" value="GHA52795.1"/>
    <property type="molecule type" value="Genomic_DNA"/>
</dbReference>
<protein>
    <submittedName>
        <fullName evidence="2">MEKHLA domain-containing protein</fullName>
    </submittedName>
</protein>
<dbReference type="Gene3D" id="3.30.450.20">
    <property type="entry name" value="PAS domain"/>
    <property type="match status" value="1"/>
</dbReference>
<accession>A0ABQ3D0R1</accession>
<evidence type="ECO:0000313" key="3">
    <source>
        <dbReference type="Proteomes" id="UP000653644"/>
    </source>
</evidence>
<comment type="caution">
    <text evidence="2">The sequence shown here is derived from an EMBL/GenBank/DDBJ whole genome shotgun (WGS) entry which is preliminary data.</text>
</comment>
<dbReference type="CDD" id="cd00130">
    <property type="entry name" value="PAS"/>
    <property type="match status" value="1"/>
</dbReference>
<sequence>MSDRAAVSARGADFAALLLDSHVRLVGTPLCPLRWREGEAADWLYGRAPFGLLAHDTSADPRFIYANRTAQRCFGYSEAEFAGLPSRLSAAPDAQEDRDAFVAAVDRQGFADGYRGRRVRKDGSLFWIENVCMWDLVDADGHKHGQAAVFRSWSDVTGPS</sequence>
<dbReference type="RefSeq" id="WP_189892199.1">
    <property type="nucleotide sequence ID" value="NZ_BMVN01000032.1"/>
</dbReference>
<dbReference type="SUPFAM" id="SSF55785">
    <property type="entry name" value="PYP-like sensor domain (PAS domain)"/>
    <property type="match status" value="1"/>
</dbReference>
<dbReference type="InterPro" id="IPR035965">
    <property type="entry name" value="PAS-like_dom_sf"/>
</dbReference>
<keyword evidence="3" id="KW-1185">Reference proteome</keyword>
<name>A0ABQ3D0R1_9ACTN</name>
<reference evidence="3" key="1">
    <citation type="journal article" date="2019" name="Int. J. Syst. Evol. Microbiol.">
        <title>The Global Catalogue of Microorganisms (GCM) 10K type strain sequencing project: providing services to taxonomists for standard genome sequencing and annotation.</title>
        <authorList>
            <consortium name="The Broad Institute Genomics Platform"/>
            <consortium name="The Broad Institute Genome Sequencing Center for Infectious Disease"/>
            <person name="Wu L."/>
            <person name="Ma J."/>
        </authorList>
    </citation>
    <scope>NUCLEOTIDE SEQUENCE [LARGE SCALE GENOMIC DNA]</scope>
    <source>
        <strain evidence="3">JCM 4733</strain>
    </source>
</reference>
<evidence type="ECO:0000259" key="1">
    <source>
        <dbReference type="Pfam" id="PF08670"/>
    </source>
</evidence>
<evidence type="ECO:0000313" key="2">
    <source>
        <dbReference type="EMBL" id="GHA52795.1"/>
    </source>
</evidence>
<dbReference type="InterPro" id="IPR000014">
    <property type="entry name" value="PAS"/>
</dbReference>
<proteinExistence type="predicted"/>
<organism evidence="2 3">
    <name type="scientific">Streptomyces canarius</name>
    <dbReference type="NCBI Taxonomy" id="285453"/>
    <lineage>
        <taxon>Bacteria</taxon>
        <taxon>Bacillati</taxon>
        <taxon>Actinomycetota</taxon>
        <taxon>Actinomycetes</taxon>
        <taxon>Kitasatosporales</taxon>
        <taxon>Streptomycetaceae</taxon>
        <taxon>Streptomyces</taxon>
    </lineage>
</organism>